<proteinExistence type="predicted"/>
<comment type="caution">
    <text evidence="1">The sequence shown here is derived from an EMBL/GenBank/DDBJ whole genome shotgun (WGS) entry which is preliminary data.</text>
</comment>
<reference evidence="1" key="1">
    <citation type="submission" date="2022-12" db="EMBL/GenBank/DDBJ databases">
        <title>Genome assemblies of Blomia tropicalis.</title>
        <authorList>
            <person name="Cui Y."/>
        </authorList>
    </citation>
    <scope>NUCLEOTIDE SEQUENCE</scope>
    <source>
        <tissue evidence="1">Adult mites</tissue>
    </source>
</reference>
<name>A0A9Q0RN63_BLOTA</name>
<dbReference type="Proteomes" id="UP001142055">
    <property type="component" value="Chromosome 2"/>
</dbReference>
<sequence>NWFGHTTDCWLLHHHHHQHQHRHIHTHTQIYNVRFDWIRSAFDFVLLDNTSLCPMVRHVVVHSFRLANELG</sequence>
<evidence type="ECO:0000313" key="2">
    <source>
        <dbReference type="Proteomes" id="UP001142055"/>
    </source>
</evidence>
<evidence type="ECO:0000313" key="1">
    <source>
        <dbReference type="EMBL" id="KAJ6220479.1"/>
    </source>
</evidence>
<keyword evidence="2" id="KW-1185">Reference proteome</keyword>
<accession>A0A9Q0RN63</accession>
<dbReference type="AlphaFoldDB" id="A0A9Q0RN63"/>
<feature type="non-terminal residue" evidence="1">
    <location>
        <position position="1"/>
    </location>
</feature>
<organism evidence="1 2">
    <name type="scientific">Blomia tropicalis</name>
    <name type="common">Mite</name>
    <dbReference type="NCBI Taxonomy" id="40697"/>
    <lineage>
        <taxon>Eukaryota</taxon>
        <taxon>Metazoa</taxon>
        <taxon>Ecdysozoa</taxon>
        <taxon>Arthropoda</taxon>
        <taxon>Chelicerata</taxon>
        <taxon>Arachnida</taxon>
        <taxon>Acari</taxon>
        <taxon>Acariformes</taxon>
        <taxon>Sarcoptiformes</taxon>
        <taxon>Astigmata</taxon>
        <taxon>Glycyphagoidea</taxon>
        <taxon>Echimyopodidae</taxon>
        <taxon>Blomia</taxon>
    </lineage>
</organism>
<gene>
    <name evidence="1" type="ORF">RDWZM_006291</name>
</gene>
<dbReference type="EMBL" id="JAPWDV010000002">
    <property type="protein sequence ID" value="KAJ6220479.1"/>
    <property type="molecule type" value="Genomic_DNA"/>
</dbReference>
<protein>
    <submittedName>
        <fullName evidence="1">Uncharacterized protein</fullName>
    </submittedName>
</protein>